<dbReference type="InterPro" id="IPR036691">
    <property type="entry name" value="Endo/exonu/phosph_ase_sf"/>
</dbReference>
<evidence type="ECO:0008006" key="3">
    <source>
        <dbReference type="Google" id="ProtNLM"/>
    </source>
</evidence>
<name>A0AAV0WV72_9HEMI</name>
<organism evidence="1 2">
    <name type="scientific">Macrosiphum euphorbiae</name>
    <name type="common">potato aphid</name>
    <dbReference type="NCBI Taxonomy" id="13131"/>
    <lineage>
        <taxon>Eukaryota</taxon>
        <taxon>Metazoa</taxon>
        <taxon>Ecdysozoa</taxon>
        <taxon>Arthropoda</taxon>
        <taxon>Hexapoda</taxon>
        <taxon>Insecta</taxon>
        <taxon>Pterygota</taxon>
        <taxon>Neoptera</taxon>
        <taxon>Paraneoptera</taxon>
        <taxon>Hemiptera</taxon>
        <taxon>Sternorrhyncha</taxon>
        <taxon>Aphidomorpha</taxon>
        <taxon>Aphidoidea</taxon>
        <taxon>Aphididae</taxon>
        <taxon>Macrosiphini</taxon>
        <taxon>Macrosiphum</taxon>
    </lineage>
</organism>
<evidence type="ECO:0000313" key="1">
    <source>
        <dbReference type="EMBL" id="CAI6359723.1"/>
    </source>
</evidence>
<gene>
    <name evidence="1" type="ORF">MEUPH1_LOCUS15106</name>
</gene>
<dbReference type="Gene3D" id="3.60.10.10">
    <property type="entry name" value="Endonuclease/exonuclease/phosphatase"/>
    <property type="match status" value="1"/>
</dbReference>
<protein>
    <recommendedName>
        <fullName evidence="3">Endonuclease/exonuclease/phosphatase domain-containing protein</fullName>
    </recommendedName>
</protein>
<dbReference type="Proteomes" id="UP001160148">
    <property type="component" value="Unassembled WGS sequence"/>
</dbReference>
<keyword evidence="2" id="KW-1185">Reference proteome</keyword>
<reference evidence="1 2" key="1">
    <citation type="submission" date="2023-01" db="EMBL/GenBank/DDBJ databases">
        <authorList>
            <person name="Whitehead M."/>
        </authorList>
    </citation>
    <scope>NUCLEOTIDE SEQUENCE [LARGE SCALE GENOMIC DNA]</scope>
</reference>
<dbReference type="PANTHER" id="PTHR33273:SF4">
    <property type="entry name" value="ENDONUCLEASE_EXONUCLEASE_PHOSPHATASE DOMAIN-CONTAINING PROTEIN"/>
    <property type="match status" value="1"/>
</dbReference>
<dbReference type="EMBL" id="CARXXK010000002">
    <property type="protein sequence ID" value="CAI6359723.1"/>
    <property type="molecule type" value="Genomic_DNA"/>
</dbReference>
<dbReference type="AlphaFoldDB" id="A0AAV0WV72"/>
<accession>A0AAV0WV72</accession>
<proteinExistence type="predicted"/>
<dbReference type="SUPFAM" id="SSF56219">
    <property type="entry name" value="DNase I-like"/>
    <property type="match status" value="1"/>
</dbReference>
<evidence type="ECO:0000313" key="2">
    <source>
        <dbReference type="Proteomes" id="UP001160148"/>
    </source>
</evidence>
<comment type="caution">
    <text evidence="1">The sequence shown here is derived from an EMBL/GenBank/DDBJ whole genome shotgun (WGS) entry which is preliminary data.</text>
</comment>
<sequence>MYGVDRNTPACSMGGVAILILNKIKHQHIPIPVLQSLEATTVLINFNNRSILIVSSYQPPSRTMHISDYVKVMNLYNNPIMAGDLNSKHINWRCRVSNPNGL</sequence>
<dbReference type="PANTHER" id="PTHR33273">
    <property type="entry name" value="DOMAIN-CONTAINING PROTEIN, PUTATIVE-RELATED"/>
    <property type="match status" value="1"/>
</dbReference>